<feature type="chain" id="PRO_5046096959" description="Lysosome-associated membrane glycoprotein 5" evidence="23">
    <location>
        <begin position="23"/>
        <end position="338"/>
    </location>
</feature>
<dbReference type="Gene3D" id="2.40.160.110">
    <property type="match status" value="1"/>
</dbReference>
<evidence type="ECO:0000256" key="12">
    <source>
        <dbReference type="ARBA" id="ARBA00023180"/>
    </source>
</evidence>
<keyword evidence="9 22" id="KW-1133">Transmembrane helix</keyword>
<keyword evidence="8" id="KW-0967">Endosome</keyword>
<organism evidence="25 26">
    <name type="scientific">Diabrotica virgifera virgifera</name>
    <name type="common">western corn rootworm</name>
    <dbReference type="NCBI Taxonomy" id="50390"/>
    <lineage>
        <taxon>Eukaryota</taxon>
        <taxon>Metazoa</taxon>
        <taxon>Ecdysozoa</taxon>
        <taxon>Arthropoda</taxon>
        <taxon>Hexapoda</taxon>
        <taxon>Insecta</taxon>
        <taxon>Pterygota</taxon>
        <taxon>Neoptera</taxon>
        <taxon>Endopterygota</taxon>
        <taxon>Coleoptera</taxon>
        <taxon>Polyphaga</taxon>
        <taxon>Cucujiformia</taxon>
        <taxon>Chrysomeloidea</taxon>
        <taxon>Chrysomelidae</taxon>
        <taxon>Galerucinae</taxon>
        <taxon>Diabroticina</taxon>
        <taxon>Diabroticites</taxon>
        <taxon>Diabrotica</taxon>
    </lineage>
</organism>
<evidence type="ECO:0000256" key="19">
    <source>
        <dbReference type="ARBA" id="ARBA00076257"/>
    </source>
</evidence>
<feature type="signal peptide" evidence="23">
    <location>
        <begin position="1"/>
        <end position="22"/>
    </location>
</feature>
<dbReference type="PROSITE" id="PS51407">
    <property type="entry name" value="LAMP_3"/>
    <property type="match status" value="1"/>
</dbReference>
<accession>A0ABM5K1V8</accession>
<evidence type="ECO:0000259" key="24">
    <source>
        <dbReference type="Pfam" id="PF01299"/>
    </source>
</evidence>
<evidence type="ECO:0000256" key="15">
    <source>
        <dbReference type="ARBA" id="ARBA00029428"/>
    </source>
</evidence>
<keyword evidence="13" id="KW-0966">Cell projection</keyword>
<evidence type="ECO:0000256" key="22">
    <source>
        <dbReference type="SAM" id="Phobius"/>
    </source>
</evidence>
<evidence type="ECO:0000256" key="23">
    <source>
        <dbReference type="SAM" id="SignalP"/>
    </source>
</evidence>
<evidence type="ECO:0000256" key="8">
    <source>
        <dbReference type="ARBA" id="ARBA00022753"/>
    </source>
</evidence>
<evidence type="ECO:0000256" key="3">
    <source>
        <dbReference type="ARBA" id="ARBA00004172"/>
    </source>
</evidence>
<evidence type="ECO:0000256" key="5">
    <source>
        <dbReference type="ARBA" id="ARBA00009644"/>
    </source>
</evidence>
<dbReference type="GeneID" id="126883030"/>
<name>A0ABM5K1V8_DIAVI</name>
<evidence type="ECO:0000313" key="25">
    <source>
        <dbReference type="EnsemblMetazoa" id="XP_050504174.1"/>
    </source>
</evidence>
<feature type="region of interest" description="Disordered" evidence="21">
    <location>
        <begin position="27"/>
        <end position="137"/>
    </location>
</feature>
<reference evidence="25" key="1">
    <citation type="submission" date="2025-05" db="UniProtKB">
        <authorList>
            <consortium name="EnsemblMetazoa"/>
        </authorList>
    </citation>
    <scope>IDENTIFICATION</scope>
</reference>
<evidence type="ECO:0000256" key="10">
    <source>
        <dbReference type="ARBA" id="ARBA00023018"/>
    </source>
</evidence>
<evidence type="ECO:0000256" key="7">
    <source>
        <dbReference type="ARBA" id="ARBA00022729"/>
    </source>
</evidence>
<dbReference type="RefSeq" id="XP_050504174.1">
    <property type="nucleotide sequence ID" value="XM_050648217.1"/>
</dbReference>
<evidence type="ECO:0000256" key="2">
    <source>
        <dbReference type="ARBA" id="ARBA00004158"/>
    </source>
</evidence>
<keyword evidence="14" id="KW-0968">Cytoplasmic vesicle</keyword>
<dbReference type="PANTHER" id="PTHR11506">
    <property type="entry name" value="LYSOSOME-ASSOCIATED MEMBRANE GLYCOPROTEIN"/>
    <property type="match status" value="1"/>
</dbReference>
<feature type="domain" description="Lysosome-associated membrane glycoprotein 2-like luminal" evidence="24">
    <location>
        <begin position="143"/>
        <end position="283"/>
    </location>
</feature>
<evidence type="ECO:0000256" key="21">
    <source>
        <dbReference type="SAM" id="MobiDB-lite"/>
    </source>
</evidence>
<evidence type="ECO:0000313" key="26">
    <source>
        <dbReference type="Proteomes" id="UP001652700"/>
    </source>
</evidence>
<dbReference type="InterPro" id="IPR002000">
    <property type="entry name" value="Lysosome-assoc_membr_glycop"/>
</dbReference>
<evidence type="ECO:0000256" key="4">
    <source>
        <dbReference type="ARBA" id="ARBA00004279"/>
    </source>
</evidence>
<dbReference type="InterPro" id="IPR048528">
    <property type="entry name" value="Lamp2-like_luminal"/>
</dbReference>
<evidence type="ECO:0000256" key="13">
    <source>
        <dbReference type="ARBA" id="ARBA00023273"/>
    </source>
</evidence>
<dbReference type="PANTHER" id="PTHR11506:SF35">
    <property type="entry name" value="LYSOSOME-ASSOCIATED MEMBRANE GLYCOPROTEIN 5"/>
    <property type="match status" value="1"/>
</dbReference>
<feature type="compositionally biased region" description="Low complexity" evidence="21">
    <location>
        <begin position="38"/>
        <end position="123"/>
    </location>
</feature>
<evidence type="ECO:0000256" key="17">
    <source>
        <dbReference type="ARBA" id="ARBA00060492"/>
    </source>
</evidence>
<keyword evidence="11 20" id="KW-0472">Membrane</keyword>
<evidence type="ECO:0000256" key="14">
    <source>
        <dbReference type="ARBA" id="ARBA00023329"/>
    </source>
</evidence>
<evidence type="ECO:0000256" key="6">
    <source>
        <dbReference type="ARBA" id="ARBA00022692"/>
    </source>
</evidence>
<sequence length="338" mass="35936">MANFKILLALSIALCLKVTADGAISIQPEPPNVSSNQPTSPASSSSSTSHKTTTPTTTTTTTTTTSTSNKADTTTTAKTTTPTTPSTTTKSSTTTVTTPATTKTTPSTTSTSTTTTSTAKPTTPITPTPKPVPEPTMGKWSINYTNSNDICLLMDAALQIEIPQINLTSLKINVPFNASAAGNCGNIDVMTLVWDKTSFINMSFVQNTTSRKFELESIAASVSVTLSNGTSHILNATHENSEFTTWLGHSYKCTKVQTLNLTAAGGNDTVALLHINYVQFQPFSNVTAHTFYDAIECATYSDVLPLVIGCVLALLVFLVLIVYIVGRRYCEARGYTSI</sequence>
<dbReference type="EnsemblMetazoa" id="XM_050648217.1">
    <property type="protein sequence ID" value="XP_050504174.1"/>
    <property type="gene ID" value="LOC126883030"/>
</dbReference>
<evidence type="ECO:0000256" key="1">
    <source>
        <dbReference type="ARBA" id="ARBA00004151"/>
    </source>
</evidence>
<evidence type="ECO:0000256" key="16">
    <source>
        <dbReference type="ARBA" id="ARBA00053950"/>
    </source>
</evidence>
<keyword evidence="26" id="KW-1185">Reference proteome</keyword>
<feature type="transmembrane region" description="Helical" evidence="22">
    <location>
        <begin position="303"/>
        <end position="325"/>
    </location>
</feature>
<dbReference type="PRINTS" id="PR00336">
    <property type="entry name" value="LYSASSOCTDMP"/>
</dbReference>
<evidence type="ECO:0000256" key="9">
    <source>
        <dbReference type="ARBA" id="ARBA00022989"/>
    </source>
</evidence>
<keyword evidence="7 23" id="KW-0732">Signal</keyword>
<keyword evidence="12" id="KW-0325">Glycoprotein</keyword>
<proteinExistence type="inferred from homology"/>
<dbReference type="Proteomes" id="UP001652700">
    <property type="component" value="Unplaced"/>
</dbReference>
<comment type="similarity">
    <text evidence="5 20">Belongs to the LAMP family.</text>
</comment>
<comment type="function">
    <text evidence="16">Plays a role in short-term synaptic plasticity in a subset of GABAergic neurons in the brain.</text>
</comment>
<comment type="caution">
    <text evidence="20">Lacks conserved residue(s) required for the propagation of feature annotation.</text>
</comment>
<evidence type="ECO:0000256" key="20">
    <source>
        <dbReference type="PROSITE-ProRule" id="PRU00740"/>
    </source>
</evidence>
<keyword evidence="6 20" id="KW-0812">Transmembrane</keyword>
<keyword evidence="10" id="KW-0770">Synapse</keyword>
<comment type="subcellular location">
    <subcellularLocation>
        <location evidence="4">Cell projection</location>
        <location evidence="4">Dendrite</location>
    </subcellularLocation>
    <subcellularLocation>
        <location evidence="17">Cell projection</location>
        <location evidence="17">Growth cone membrane</location>
        <topology evidence="17">Single-pass type I membrane protein</topology>
    </subcellularLocation>
    <subcellularLocation>
        <location evidence="15">Cytoplasmic vesicle</location>
        <location evidence="15">Secretory vesicle</location>
        <location evidence="15">Synaptic vesicle membrane</location>
        <topology evidence="15">Single-pass type I membrane protein</topology>
    </subcellularLocation>
    <subcellularLocation>
        <location evidence="2">Early endosome membrane</location>
        <topology evidence="2">Single-pass type I membrane protein</topology>
    </subcellularLocation>
    <subcellularLocation>
        <location evidence="1">Endoplasmic reticulum-Golgi intermediate compartment membrane</location>
        <topology evidence="1">Single-pass type I membrane protein</topology>
    </subcellularLocation>
    <subcellularLocation>
        <location evidence="20">Membrane</location>
        <topology evidence="20">Single-pass type I membrane protein</topology>
    </subcellularLocation>
    <subcellularLocation>
        <location evidence="3">Recycling endosome</location>
    </subcellularLocation>
</comment>
<dbReference type="Pfam" id="PF01299">
    <property type="entry name" value="Lamp2-like_luminal"/>
    <property type="match status" value="1"/>
</dbReference>
<protein>
    <recommendedName>
        <fullName evidence="18">Lysosome-associated membrane glycoprotein 5</fullName>
    </recommendedName>
    <alternativeName>
        <fullName evidence="19">Lysosome-associated membrane protein 5</fullName>
    </alternativeName>
</protein>
<feature type="compositionally biased region" description="Pro residues" evidence="21">
    <location>
        <begin position="124"/>
        <end position="134"/>
    </location>
</feature>
<evidence type="ECO:0000256" key="11">
    <source>
        <dbReference type="ARBA" id="ARBA00023136"/>
    </source>
</evidence>
<evidence type="ECO:0000256" key="18">
    <source>
        <dbReference type="ARBA" id="ARBA00074379"/>
    </source>
</evidence>